<evidence type="ECO:0000259" key="5">
    <source>
        <dbReference type="PROSITE" id="PS50893"/>
    </source>
</evidence>
<evidence type="ECO:0000256" key="4">
    <source>
        <dbReference type="ARBA" id="ARBA00022840"/>
    </source>
</evidence>
<evidence type="ECO:0000256" key="2">
    <source>
        <dbReference type="ARBA" id="ARBA00022448"/>
    </source>
</evidence>
<dbReference type="PROSITE" id="PS00211">
    <property type="entry name" value="ABC_TRANSPORTER_1"/>
    <property type="match status" value="1"/>
</dbReference>
<keyword evidence="3" id="KW-0547">Nucleotide-binding</keyword>
<dbReference type="Proteomes" id="UP000178315">
    <property type="component" value="Unassembled WGS sequence"/>
</dbReference>
<evidence type="ECO:0000256" key="1">
    <source>
        <dbReference type="ARBA" id="ARBA00005417"/>
    </source>
</evidence>
<dbReference type="PANTHER" id="PTHR42711">
    <property type="entry name" value="ABC TRANSPORTER ATP-BINDING PROTEIN"/>
    <property type="match status" value="1"/>
</dbReference>
<dbReference type="InterPro" id="IPR003593">
    <property type="entry name" value="AAA+_ATPase"/>
</dbReference>
<dbReference type="GO" id="GO:0005524">
    <property type="term" value="F:ATP binding"/>
    <property type="evidence" value="ECO:0007669"/>
    <property type="project" value="UniProtKB-KW"/>
</dbReference>
<dbReference type="CDD" id="cd03230">
    <property type="entry name" value="ABC_DR_subfamily_A"/>
    <property type="match status" value="1"/>
</dbReference>
<organism evidence="6 7">
    <name type="scientific">Candidatus Jacksonbacteria bacterium RIFCSPLOWO2_02_FULL_44_20</name>
    <dbReference type="NCBI Taxonomy" id="1798460"/>
    <lineage>
        <taxon>Bacteria</taxon>
        <taxon>Candidatus Jacksoniibacteriota</taxon>
    </lineage>
</organism>
<keyword evidence="4" id="KW-0067">ATP-binding</keyword>
<dbReference type="SUPFAM" id="SSF52540">
    <property type="entry name" value="P-loop containing nucleoside triphosphate hydrolases"/>
    <property type="match status" value="1"/>
</dbReference>
<dbReference type="AlphaFoldDB" id="A0A1G2A903"/>
<dbReference type="Pfam" id="PF00005">
    <property type="entry name" value="ABC_tran"/>
    <property type="match status" value="1"/>
</dbReference>
<dbReference type="GO" id="GO:0016887">
    <property type="term" value="F:ATP hydrolysis activity"/>
    <property type="evidence" value="ECO:0007669"/>
    <property type="project" value="InterPro"/>
</dbReference>
<protein>
    <recommendedName>
        <fullName evidence="5">ABC transporter domain-containing protein</fullName>
    </recommendedName>
</protein>
<dbReference type="InterPro" id="IPR017871">
    <property type="entry name" value="ABC_transporter-like_CS"/>
</dbReference>
<dbReference type="PROSITE" id="PS50893">
    <property type="entry name" value="ABC_TRANSPORTER_2"/>
    <property type="match status" value="1"/>
</dbReference>
<keyword evidence="2" id="KW-0813">Transport</keyword>
<name>A0A1G2A903_9BACT</name>
<proteinExistence type="inferred from homology"/>
<gene>
    <name evidence="6" type="ORF">A3H61_02830</name>
</gene>
<accession>A0A1G2A903</accession>
<dbReference type="InterPro" id="IPR003439">
    <property type="entry name" value="ABC_transporter-like_ATP-bd"/>
</dbReference>
<reference evidence="6 7" key="1">
    <citation type="journal article" date="2016" name="Nat. Commun.">
        <title>Thousands of microbial genomes shed light on interconnected biogeochemical processes in an aquifer system.</title>
        <authorList>
            <person name="Anantharaman K."/>
            <person name="Brown C.T."/>
            <person name="Hug L.A."/>
            <person name="Sharon I."/>
            <person name="Castelle C.J."/>
            <person name="Probst A.J."/>
            <person name="Thomas B.C."/>
            <person name="Singh A."/>
            <person name="Wilkins M.J."/>
            <person name="Karaoz U."/>
            <person name="Brodie E.L."/>
            <person name="Williams K.H."/>
            <person name="Hubbard S.S."/>
            <person name="Banfield J.F."/>
        </authorList>
    </citation>
    <scope>NUCLEOTIDE SEQUENCE [LARGE SCALE GENOMIC DNA]</scope>
</reference>
<dbReference type="InterPro" id="IPR027417">
    <property type="entry name" value="P-loop_NTPase"/>
</dbReference>
<sequence length="302" mass="34174">MILTVRNLTKRFKDKTAVSDISFDIKKGEILGLLGPNGAGKSTTIEMILGLISPTEGEISVFGKDLVKNRGEILSRINYSSTYIQFMSRLTVRENLYFFGKLYNVRRLGKKIAAVADELEISDLLHTLFYKLSSGQKTRVILAKTFLNDPEFLLLDEPTASLDPDIAFKVRDILRRIHRERGVSFLYTSHNMSEVEEMCDRVIFLQKGKIVAEGAPEELKRAARDYYVEVAFASGKESAFVEFINTRGWQFEIESAGHLHIKTSADDLGETMQAISRENFGIYDLDINKPDLEEVFLKLAKG</sequence>
<dbReference type="SMART" id="SM00382">
    <property type="entry name" value="AAA"/>
    <property type="match status" value="1"/>
</dbReference>
<dbReference type="PANTHER" id="PTHR42711:SF5">
    <property type="entry name" value="ABC TRANSPORTER ATP-BINDING PROTEIN NATA"/>
    <property type="match status" value="1"/>
</dbReference>
<evidence type="ECO:0000313" key="6">
    <source>
        <dbReference type="EMBL" id="OGY73119.1"/>
    </source>
</evidence>
<dbReference type="Gene3D" id="3.40.50.300">
    <property type="entry name" value="P-loop containing nucleotide triphosphate hydrolases"/>
    <property type="match status" value="1"/>
</dbReference>
<comment type="caution">
    <text evidence="6">The sequence shown here is derived from an EMBL/GenBank/DDBJ whole genome shotgun (WGS) entry which is preliminary data.</text>
</comment>
<dbReference type="InterPro" id="IPR050763">
    <property type="entry name" value="ABC_transporter_ATP-binding"/>
</dbReference>
<feature type="domain" description="ABC transporter" evidence="5">
    <location>
        <begin position="3"/>
        <end position="232"/>
    </location>
</feature>
<evidence type="ECO:0000313" key="7">
    <source>
        <dbReference type="Proteomes" id="UP000178315"/>
    </source>
</evidence>
<dbReference type="EMBL" id="MHJU01000017">
    <property type="protein sequence ID" value="OGY73119.1"/>
    <property type="molecule type" value="Genomic_DNA"/>
</dbReference>
<comment type="similarity">
    <text evidence="1">Belongs to the ABC transporter superfamily.</text>
</comment>
<evidence type="ECO:0000256" key="3">
    <source>
        <dbReference type="ARBA" id="ARBA00022741"/>
    </source>
</evidence>